<reference evidence="2" key="1">
    <citation type="submission" date="2022-06" db="EMBL/GenBank/DDBJ databases">
        <authorList>
            <person name="Legendre M."/>
            <person name="Claverie J.-M."/>
            <person name="Alempic J.-M."/>
            <person name="Abergel C."/>
        </authorList>
    </citation>
    <scope>NUCLEOTIDE SEQUENCE</scope>
    <source>
        <strain evidence="2">Kuranda</strain>
    </source>
</reference>
<evidence type="ECO:0000256" key="1">
    <source>
        <dbReference type="SAM" id="MobiDB-lite"/>
    </source>
</evidence>
<feature type="region of interest" description="Disordered" evidence="1">
    <location>
        <begin position="133"/>
        <end position="198"/>
    </location>
</feature>
<feature type="region of interest" description="Disordered" evidence="1">
    <location>
        <begin position="218"/>
        <end position="242"/>
    </location>
</feature>
<organism evidence="2 3">
    <name type="scientific">Pandoravirus kuranda</name>
    <dbReference type="NCBI Taxonomy" id="3019033"/>
    <lineage>
        <taxon>Viruses</taxon>
        <taxon>Pandoravirus</taxon>
    </lineage>
</organism>
<proteinExistence type="predicted"/>
<feature type="compositionally biased region" description="Basic and acidic residues" evidence="1">
    <location>
        <begin position="164"/>
        <end position="181"/>
    </location>
</feature>
<evidence type="ECO:0000313" key="2">
    <source>
        <dbReference type="EMBL" id="WBR14970.1"/>
    </source>
</evidence>
<dbReference type="Proteomes" id="UP001185135">
    <property type="component" value="Segment"/>
</dbReference>
<protein>
    <submittedName>
        <fullName evidence="2">Uncharacterized protein</fullName>
    </submittedName>
</protein>
<sequence>MADTAPVVPKRRFAKRTNRGLRTASIAAAAIESLMPPSETTPSGGHAVSTSTPADDAMDIANQEALACGVDSTSPDVTRVAKDGEAPIESDVVAAAPIESAQRESTPLDDGAIVAVLDSVLADPKTTVVTISCSKQKRPRDCDESADDAPVGEDLQGPFKKARVNPDDQADKGHDSGDDTARASLDGADGAPDDAGNRMDVAADSVAAFSLPADESADTYADNGYNQGGAVDGSGNQESRDQVNEREEIDLYGEEEAAMRAYEASVAALDCYKEATKCNGLMRLYILIEYLTALVGCGHCVSFEIGPETPSLKRVTFSAMREGRASVGTLQRVAWTVRGGSAPVTKGTALRPFGTAVGSLVADPDTLRALYADWAPALNGRGTPTARNRIVLRLALTRNADRRVACRPLAWLMDDCRSDADAQAALPAGRQRVSVRLDALWRRYLAHDDTIKKAAVQAGLYRCGMSAAATTARPGTAAPVTPGLISLP</sequence>
<name>A0AA95J702_9VIRU</name>
<accession>A0AA95J702</accession>
<dbReference type="EMBL" id="ON887157">
    <property type="protein sequence ID" value="WBR14970.1"/>
    <property type="molecule type" value="Genomic_DNA"/>
</dbReference>
<gene>
    <name evidence="2" type="ORF">pkur_cds_796</name>
</gene>
<evidence type="ECO:0000313" key="3">
    <source>
        <dbReference type="Proteomes" id="UP001185135"/>
    </source>
</evidence>